<feature type="domain" description="LIM zinc-binding" evidence="5">
    <location>
        <begin position="541"/>
        <end position="600"/>
    </location>
</feature>
<keyword evidence="1 3" id="KW-0479">Metal-binding</keyword>
<dbReference type="PROSITE" id="PS50023">
    <property type="entry name" value="LIM_DOMAIN_2"/>
    <property type="match status" value="1"/>
</dbReference>
<dbReference type="AlphaFoldDB" id="W3X5P0"/>
<sequence>MATYPRESAFMPTVKCSQCGNEVEISMMGEHVCKAASKPEPPLPQPPAGSDMLTGAFASLKQTVWGFGSRAAPPTVDTNAANEAFSKQDQLTPVSASTGSRTISPKTPSGRLDNGSNSDEYFSPAIADAAQNGRPGGYGGFGEPQPYEPEPMYYGSSPQKQAAAPQAPPSLLQRMNTIAPGPFEMNRKPASKNAFAPPRNEQAQAPETYAEDGGMPRVQRKNGYGGFGPPQQEQDANFEPRPFGTNQRSETFPKQNQSIYNDVPERPPSAPGTRPQRTLRAPSGDGSFMTKDRPPRPSFGMKDTSRPPPPRKSLIPPAGTAGSGANINLAAEFGISNPYHTPSDSQSSNNSGYSMSQASHTSSISSPPRSVSSRRKPSDTSANFDSLMNDLQTSMDSFNPDLSAAEPEQAEQTASPSEEMRFDPAIQGGRAPPRPKSPLASPIEPFPDRVDPAIQSARSRSPDRKAHMKQPSVGRSRGNCKACKLPITGKSISSADGRLTGRYHKACFVCTTCQSPFTSAEFYVLDDKPYDAGCYHRLNGSLCTTCGYGIEGQYLEDDSAHKHHPGCFRCGDCRRPLHDGYFEVNGRAYCERDAWRRVQPPPMAPYGRGGMRPPPPNGSRLGLPGGSRLAPPGGRPRMEKRMTRLGMM</sequence>
<dbReference type="InParanoid" id="W3X5P0"/>
<dbReference type="SUPFAM" id="SSF57716">
    <property type="entry name" value="Glucocorticoid receptor-like (DNA-binding domain)"/>
    <property type="match status" value="1"/>
</dbReference>
<dbReference type="CDD" id="cd08368">
    <property type="entry name" value="LIM"/>
    <property type="match status" value="1"/>
</dbReference>
<reference evidence="7" key="1">
    <citation type="journal article" date="2015" name="BMC Genomics">
        <title>Genomic and transcriptomic analysis of the endophytic fungus Pestalotiopsis fici reveals its lifestyle and high potential for synthesis of natural products.</title>
        <authorList>
            <person name="Wang X."/>
            <person name="Zhang X."/>
            <person name="Liu L."/>
            <person name="Xiang M."/>
            <person name="Wang W."/>
            <person name="Sun X."/>
            <person name="Che Y."/>
            <person name="Guo L."/>
            <person name="Liu G."/>
            <person name="Guo L."/>
            <person name="Wang C."/>
            <person name="Yin W.B."/>
            <person name="Stadler M."/>
            <person name="Zhang X."/>
            <person name="Liu X."/>
        </authorList>
    </citation>
    <scope>NUCLEOTIDE SEQUENCE [LARGE SCALE GENOMIC DNA]</scope>
    <source>
        <strain evidence="7">W106-1 / CGMCC3.15140</strain>
    </source>
</reference>
<dbReference type="GO" id="GO:0030695">
    <property type="term" value="F:GTPase regulator activity"/>
    <property type="evidence" value="ECO:0007669"/>
    <property type="project" value="UniProtKB-ARBA"/>
</dbReference>
<dbReference type="HOGENOM" id="CLU_014492_1_0_1"/>
<feature type="compositionally biased region" description="Polar residues" evidence="4">
    <location>
        <begin position="379"/>
        <end position="397"/>
    </location>
</feature>
<dbReference type="EMBL" id="KI912112">
    <property type="protein sequence ID" value="ETS81443.1"/>
    <property type="molecule type" value="Genomic_DNA"/>
</dbReference>
<dbReference type="Pfam" id="PF00412">
    <property type="entry name" value="LIM"/>
    <property type="match status" value="2"/>
</dbReference>
<dbReference type="STRING" id="1229662.W3X5P0"/>
<feature type="compositionally biased region" description="Polar residues" evidence="4">
    <location>
        <begin position="76"/>
        <end position="107"/>
    </location>
</feature>
<dbReference type="eggNOG" id="KOG1703">
    <property type="taxonomic scope" value="Eukaryota"/>
</dbReference>
<protein>
    <recommendedName>
        <fullName evidence="5">LIM zinc-binding domain-containing protein</fullName>
    </recommendedName>
</protein>
<dbReference type="KEGG" id="pfy:PFICI_06445"/>
<feature type="compositionally biased region" description="Low complexity" evidence="4">
    <location>
        <begin position="343"/>
        <end position="371"/>
    </location>
</feature>
<dbReference type="CDD" id="cd09397">
    <property type="entry name" value="LIM1_UF1"/>
    <property type="match status" value="1"/>
</dbReference>
<evidence type="ECO:0000313" key="7">
    <source>
        <dbReference type="Proteomes" id="UP000030651"/>
    </source>
</evidence>
<dbReference type="PANTHER" id="PTHR24216">
    <property type="entry name" value="PAXILLIN-RELATED"/>
    <property type="match status" value="1"/>
</dbReference>
<accession>W3X5P0</accession>
<evidence type="ECO:0000259" key="5">
    <source>
        <dbReference type="PROSITE" id="PS50023"/>
    </source>
</evidence>
<dbReference type="GeneID" id="19271458"/>
<keyword evidence="3" id="KW-0440">LIM domain</keyword>
<keyword evidence="7" id="KW-1185">Reference proteome</keyword>
<dbReference type="PROSITE" id="PS00478">
    <property type="entry name" value="LIM_DOMAIN_1"/>
    <property type="match status" value="1"/>
</dbReference>
<dbReference type="Gene3D" id="2.10.110.10">
    <property type="entry name" value="Cysteine Rich Protein"/>
    <property type="match status" value="2"/>
</dbReference>
<name>W3X5P0_PESFW</name>
<evidence type="ECO:0000256" key="2">
    <source>
        <dbReference type="ARBA" id="ARBA00022833"/>
    </source>
</evidence>
<feature type="region of interest" description="Disordered" evidence="4">
    <location>
        <begin position="76"/>
        <end position="477"/>
    </location>
</feature>
<dbReference type="GO" id="GO:0046872">
    <property type="term" value="F:metal ion binding"/>
    <property type="evidence" value="ECO:0007669"/>
    <property type="project" value="UniProtKB-KW"/>
</dbReference>
<evidence type="ECO:0000313" key="6">
    <source>
        <dbReference type="EMBL" id="ETS81443.1"/>
    </source>
</evidence>
<feature type="compositionally biased region" description="Low complexity" evidence="4">
    <location>
        <begin position="618"/>
        <end position="632"/>
    </location>
</feature>
<dbReference type="OMA" id="YAPKCSV"/>
<dbReference type="SMART" id="SM00132">
    <property type="entry name" value="LIM"/>
    <property type="match status" value="2"/>
</dbReference>
<organism evidence="6 7">
    <name type="scientific">Pestalotiopsis fici (strain W106-1 / CGMCC3.15140)</name>
    <dbReference type="NCBI Taxonomy" id="1229662"/>
    <lineage>
        <taxon>Eukaryota</taxon>
        <taxon>Fungi</taxon>
        <taxon>Dikarya</taxon>
        <taxon>Ascomycota</taxon>
        <taxon>Pezizomycotina</taxon>
        <taxon>Sordariomycetes</taxon>
        <taxon>Xylariomycetidae</taxon>
        <taxon>Amphisphaeriales</taxon>
        <taxon>Sporocadaceae</taxon>
        <taxon>Pestalotiopsis</taxon>
    </lineage>
</organism>
<dbReference type="PANTHER" id="PTHR24216:SF65">
    <property type="entry name" value="PAXILLIN-LIKE PROTEIN 1"/>
    <property type="match status" value="1"/>
</dbReference>
<evidence type="ECO:0000256" key="3">
    <source>
        <dbReference type="PROSITE-ProRule" id="PRU00125"/>
    </source>
</evidence>
<dbReference type="RefSeq" id="XP_007833217.1">
    <property type="nucleotide sequence ID" value="XM_007835026.1"/>
</dbReference>
<keyword evidence="2 3" id="KW-0862">Zinc</keyword>
<dbReference type="Proteomes" id="UP000030651">
    <property type="component" value="Unassembled WGS sequence"/>
</dbReference>
<dbReference type="OrthoDB" id="1112565at2759"/>
<feature type="compositionally biased region" description="Low complexity" evidence="4">
    <location>
        <begin position="150"/>
        <end position="173"/>
    </location>
</feature>
<proteinExistence type="predicted"/>
<gene>
    <name evidence="6" type="ORF">PFICI_06445</name>
</gene>
<evidence type="ECO:0000256" key="1">
    <source>
        <dbReference type="ARBA" id="ARBA00022723"/>
    </source>
</evidence>
<feature type="region of interest" description="Disordered" evidence="4">
    <location>
        <begin position="602"/>
        <end position="648"/>
    </location>
</feature>
<feature type="compositionally biased region" description="Polar residues" evidence="4">
    <location>
        <begin position="244"/>
        <end position="260"/>
    </location>
</feature>
<dbReference type="InterPro" id="IPR001781">
    <property type="entry name" value="Znf_LIM"/>
</dbReference>
<evidence type="ECO:0000256" key="4">
    <source>
        <dbReference type="SAM" id="MobiDB-lite"/>
    </source>
</evidence>